<dbReference type="Gene3D" id="2.30.220.10">
    <property type="entry name" value="f41 fragment of flagellin, C-terminal domain"/>
    <property type="match status" value="1"/>
</dbReference>
<proteinExistence type="inferred from homology"/>
<evidence type="ECO:0000256" key="1">
    <source>
        <dbReference type="ARBA" id="ARBA00005709"/>
    </source>
</evidence>
<dbReference type="Proteomes" id="UP000001968">
    <property type="component" value="Chromosome"/>
</dbReference>
<dbReference type="InterPro" id="IPR001492">
    <property type="entry name" value="Flagellin"/>
</dbReference>
<dbReference type="STRING" id="335541.Swol_0198"/>
<accession>Q0B0F4</accession>
<comment type="function">
    <text evidence="4">Flagellin is the subunit protein which polymerizes to form the filaments of bacterial flagella.</text>
</comment>
<keyword evidence="8" id="KW-1185">Reference proteome</keyword>
<dbReference type="InterPro" id="IPR001029">
    <property type="entry name" value="Flagellin_N"/>
</dbReference>
<dbReference type="Gene3D" id="6.10.10.10">
    <property type="entry name" value="Flagellar export chaperone, C-terminal domain"/>
    <property type="match status" value="1"/>
</dbReference>
<dbReference type="Pfam" id="PF00669">
    <property type="entry name" value="Flagellin_N"/>
    <property type="match status" value="1"/>
</dbReference>
<dbReference type="PRINTS" id="PR00207">
    <property type="entry name" value="FLAGELLIN"/>
</dbReference>
<keyword evidence="4" id="KW-0964">Secreted</keyword>
<dbReference type="Gene3D" id="2.170.280.10">
    <property type="entry name" value="f41 fragment of flagellin, middle domain"/>
    <property type="match status" value="1"/>
</dbReference>
<feature type="domain" description="Flagellin C-terminal" evidence="6">
    <location>
        <begin position="851"/>
        <end position="935"/>
    </location>
</feature>
<evidence type="ECO:0000256" key="4">
    <source>
        <dbReference type="RuleBase" id="RU362073"/>
    </source>
</evidence>
<dbReference type="KEGG" id="swo:Swol_0198"/>
<evidence type="ECO:0000256" key="2">
    <source>
        <dbReference type="ARBA" id="ARBA00020110"/>
    </source>
</evidence>
<evidence type="ECO:0000256" key="3">
    <source>
        <dbReference type="ARBA" id="ARBA00023143"/>
    </source>
</evidence>
<keyword evidence="7" id="KW-0966">Cell projection</keyword>
<evidence type="ECO:0000313" key="7">
    <source>
        <dbReference type="EMBL" id="ABI67550.1"/>
    </source>
</evidence>
<dbReference type="Gene3D" id="6.10.280.190">
    <property type="match status" value="1"/>
</dbReference>
<dbReference type="GO" id="GO:0005576">
    <property type="term" value="C:extracellular region"/>
    <property type="evidence" value="ECO:0007669"/>
    <property type="project" value="UniProtKB-SubCell"/>
</dbReference>
<comment type="subcellular location">
    <subcellularLocation>
        <location evidence="4">Secreted</location>
    </subcellularLocation>
    <subcellularLocation>
        <location evidence="4">Bacterial flagellum</location>
    </subcellularLocation>
</comment>
<gene>
    <name evidence="7" type="ordered locus">Swol_0198</name>
</gene>
<evidence type="ECO:0000259" key="5">
    <source>
        <dbReference type="Pfam" id="PF00669"/>
    </source>
</evidence>
<name>Q0B0F4_SYNWW</name>
<dbReference type="Gene3D" id="1.20.1330.10">
    <property type="entry name" value="f41 fragment of flagellin, N-terminal domain"/>
    <property type="match status" value="2"/>
</dbReference>
<evidence type="ECO:0000313" key="8">
    <source>
        <dbReference type="Proteomes" id="UP000001968"/>
    </source>
</evidence>
<dbReference type="AlphaFoldDB" id="Q0B0F4"/>
<dbReference type="Pfam" id="PF00700">
    <property type="entry name" value="Flagellin_C"/>
    <property type="match status" value="1"/>
</dbReference>
<comment type="similarity">
    <text evidence="1 4">Belongs to the bacterial flagellin family.</text>
</comment>
<sequence length="936" mass="99747">MIINHNVSALNAYRNLTITDRNMSRSLERLSSGLRINRAADDAAGLAISEKMRAQIRGLNQAISNAQDGISLIQTAEGALNETHDILQRMRELSVQAANDTLTASDRQNIQQEIDQLITEIDRIGNTTEFNTKKLLDGSSSALTTTDKLTTRVFMRDGLRVVDQFGQKAPGGGNYKLNIEAQAGIAQVQKTDIMRVKHGETTTNIDMGYNQAKVQLAVTTVFGADDANDIYEFNFEFEDGVNTSVEVTLTGGTTAGQFSTKLADAVAAHSVLKNRITIQATTGATTGNFDIQSLTKGAAGNFALTVNRTDVNAATGTGRFNIDGTNAIGDGELQTDSVDTSITSTSTTLLKGTDVAQSGLQNFQVTGLKQGTYKITTDVSAAATLVSAANLDLVAQYRQSGTGDLVESISATTASAGTTLSTAGSTVNAQMVFDVVGKNGNNITLNITSYQMGLDGKRSVHTLEGVVIQTTAADTVNSFTVGDVHFNTFAMATANVTVGDKFLMNVKPVTVVPDDLVTITQTTDENGKSVSRSFTYYKAQATNWDNTTTTVDYLTLDDTNGAVSHSEIQLTFGTLADYTANGGTFVQFDRSAGVGELATKGTALRDIEAFWDKSGNFLLESAQKISIIQGDGQKAEITLFGTDTIGSVVQKLNDAIANQLGQAQLAGIGATHSDKFVSFVTEGGKQDSGLETVAGTFVIRSAITGDAGELTFVGDENVIKALSLTNLKDAKENTFTVNVTDAHTGNYIAKDVNIEGNMLVGTVHQNVDVEFDNMTGIKLEWNTATKNFDLKGGFANREDTYVHIADNTMVFQIGANPLQDVGAAIGDMRARALGVNNILVTDRDHATASISKLDAAIQRVSSERSKMGALQNRLDHTINNLGVASENLTAAESRIRDLDFAKEMMSFTRSQIMLQAGTAMLAQANMKPQSVLQLLG</sequence>
<evidence type="ECO:0000259" key="6">
    <source>
        <dbReference type="Pfam" id="PF00700"/>
    </source>
</evidence>
<organism evidence="7 8">
    <name type="scientific">Syntrophomonas wolfei subsp. wolfei (strain DSM 2245B / Goettingen)</name>
    <dbReference type="NCBI Taxonomy" id="335541"/>
    <lineage>
        <taxon>Bacteria</taxon>
        <taxon>Bacillati</taxon>
        <taxon>Bacillota</taxon>
        <taxon>Clostridia</taxon>
        <taxon>Eubacteriales</taxon>
        <taxon>Syntrophomonadaceae</taxon>
        <taxon>Syntrophomonas</taxon>
    </lineage>
</organism>
<dbReference type="eggNOG" id="COG1344">
    <property type="taxonomic scope" value="Bacteria"/>
</dbReference>
<dbReference type="InterPro" id="IPR042187">
    <property type="entry name" value="Flagellin_C_sub2"/>
</dbReference>
<dbReference type="HOGENOM" id="CLU_011142_3_0_9"/>
<dbReference type="GO" id="GO:0009288">
    <property type="term" value="C:bacterial-type flagellum"/>
    <property type="evidence" value="ECO:0007669"/>
    <property type="project" value="UniProtKB-SubCell"/>
</dbReference>
<dbReference type="EMBL" id="CP000448">
    <property type="protein sequence ID" value="ABI67550.1"/>
    <property type="molecule type" value="Genomic_DNA"/>
</dbReference>
<dbReference type="GO" id="GO:0005198">
    <property type="term" value="F:structural molecule activity"/>
    <property type="evidence" value="ECO:0007669"/>
    <property type="project" value="UniProtKB-UniRule"/>
</dbReference>
<keyword evidence="3 4" id="KW-0975">Bacterial flagellum</keyword>
<feature type="domain" description="Flagellin N-terminal" evidence="5">
    <location>
        <begin position="3"/>
        <end position="140"/>
    </location>
</feature>
<dbReference type="PANTHER" id="PTHR42792:SF2">
    <property type="entry name" value="FLAGELLIN"/>
    <property type="match status" value="1"/>
</dbReference>
<keyword evidence="7" id="KW-0969">Cilium</keyword>
<reference evidence="8" key="1">
    <citation type="journal article" date="2010" name="Environ. Microbiol.">
        <title>The genome of Syntrophomonas wolfei: new insights into syntrophic metabolism and biohydrogen production.</title>
        <authorList>
            <person name="Sieber J.R."/>
            <person name="Sims D.R."/>
            <person name="Han C."/>
            <person name="Kim E."/>
            <person name="Lykidis A."/>
            <person name="Lapidus A.L."/>
            <person name="McDonnald E."/>
            <person name="Rohlin L."/>
            <person name="Culley D.E."/>
            <person name="Gunsalus R."/>
            <person name="McInerney M.J."/>
        </authorList>
    </citation>
    <scope>NUCLEOTIDE SEQUENCE [LARGE SCALE GENOMIC DNA]</scope>
    <source>
        <strain evidence="8">DSM 2245B / Goettingen</strain>
    </source>
</reference>
<protein>
    <recommendedName>
        <fullName evidence="2 4">Flagellin</fullName>
    </recommendedName>
</protein>
<keyword evidence="7" id="KW-0282">Flagellum</keyword>
<dbReference type="PANTHER" id="PTHR42792">
    <property type="entry name" value="FLAGELLIN"/>
    <property type="match status" value="1"/>
</dbReference>
<dbReference type="InterPro" id="IPR046358">
    <property type="entry name" value="Flagellin_C"/>
</dbReference>
<dbReference type="SUPFAM" id="SSF64518">
    <property type="entry name" value="Phase 1 flagellin"/>
    <property type="match status" value="2"/>
</dbReference>